<dbReference type="RefSeq" id="WP_203897684.1">
    <property type="nucleotide sequence ID" value="NZ_BOPF01000003.1"/>
</dbReference>
<gene>
    <name evidence="3" type="ORF">Val02_09930</name>
</gene>
<evidence type="ECO:0000313" key="3">
    <source>
        <dbReference type="EMBL" id="GIJ44107.1"/>
    </source>
</evidence>
<dbReference type="AlphaFoldDB" id="A0A8J3YH27"/>
<dbReference type="Pfam" id="PF25535">
    <property type="entry name" value="DUF7919"/>
    <property type="match status" value="1"/>
</dbReference>
<dbReference type="Proteomes" id="UP000619260">
    <property type="component" value="Unassembled WGS sequence"/>
</dbReference>
<evidence type="ECO:0000313" key="4">
    <source>
        <dbReference type="Proteomes" id="UP000619260"/>
    </source>
</evidence>
<sequence length="232" mass="24754">MYFRDFTPYGYLGTGYGDRRALNIGWLAMGEPFETGYVAPPVLEHLKRLAKTPSNLTRGYHFCEWCVQALHSADGSPVDPRTLAEDLRAIGALGNGEIAVRAPDGGLYVAPVMICHYIEMHGYRPPEEFVGAIAGALDHAVNLLLGPATRGLVEACPPSGPGEWNIDWPAFESRLGTRVPDDYRELVSAYGLTCSGGPARRSRTPGASWSAIRGSPTGSSSTAASPSSCAPS</sequence>
<dbReference type="EMBL" id="BOPF01000003">
    <property type="protein sequence ID" value="GIJ44107.1"/>
    <property type="molecule type" value="Genomic_DNA"/>
</dbReference>
<organism evidence="3 4">
    <name type="scientific">Virgisporangium aliadipatigenens</name>
    <dbReference type="NCBI Taxonomy" id="741659"/>
    <lineage>
        <taxon>Bacteria</taxon>
        <taxon>Bacillati</taxon>
        <taxon>Actinomycetota</taxon>
        <taxon>Actinomycetes</taxon>
        <taxon>Micromonosporales</taxon>
        <taxon>Micromonosporaceae</taxon>
        <taxon>Virgisporangium</taxon>
    </lineage>
</organism>
<feature type="region of interest" description="Disordered" evidence="1">
    <location>
        <begin position="197"/>
        <end position="232"/>
    </location>
</feature>
<evidence type="ECO:0000259" key="2">
    <source>
        <dbReference type="Pfam" id="PF25535"/>
    </source>
</evidence>
<reference evidence="3" key="1">
    <citation type="submission" date="2021-01" db="EMBL/GenBank/DDBJ databases">
        <title>Whole genome shotgun sequence of Virgisporangium aliadipatigenens NBRC 105644.</title>
        <authorList>
            <person name="Komaki H."/>
            <person name="Tamura T."/>
        </authorList>
    </citation>
    <scope>NUCLEOTIDE SEQUENCE</scope>
    <source>
        <strain evidence="3">NBRC 105644</strain>
    </source>
</reference>
<evidence type="ECO:0000256" key="1">
    <source>
        <dbReference type="SAM" id="MobiDB-lite"/>
    </source>
</evidence>
<dbReference type="InterPro" id="IPR057679">
    <property type="entry name" value="DUF7919"/>
</dbReference>
<name>A0A8J3YH27_9ACTN</name>
<comment type="caution">
    <text evidence="3">The sequence shown here is derived from an EMBL/GenBank/DDBJ whole genome shotgun (WGS) entry which is preliminary data.</text>
</comment>
<feature type="compositionally biased region" description="Low complexity" evidence="1">
    <location>
        <begin position="214"/>
        <end position="232"/>
    </location>
</feature>
<accession>A0A8J3YH27</accession>
<protein>
    <recommendedName>
        <fullName evidence="2">DUF7919 domain-containing protein</fullName>
    </recommendedName>
</protein>
<keyword evidence="4" id="KW-1185">Reference proteome</keyword>
<proteinExistence type="predicted"/>
<feature type="domain" description="DUF7919" evidence="2">
    <location>
        <begin position="1"/>
        <end position="133"/>
    </location>
</feature>